<proteinExistence type="inferred from homology"/>
<dbReference type="InterPro" id="IPR029063">
    <property type="entry name" value="SAM-dependent_MTases_sf"/>
</dbReference>
<protein>
    <recommendedName>
        <fullName evidence="5">Arsenite methyltransferase</fullName>
        <ecNumber evidence="4">2.1.1.137</ecNumber>
    </recommendedName>
</protein>
<dbReference type="Gene3D" id="3.40.50.150">
    <property type="entry name" value="Vaccinia Virus protein VP39"/>
    <property type="match status" value="1"/>
</dbReference>
<dbReference type="InterPro" id="IPR026669">
    <property type="entry name" value="Arsenite_MeTrfase-like"/>
</dbReference>
<dbReference type="Pfam" id="PF13847">
    <property type="entry name" value="Methyltransf_31"/>
    <property type="match status" value="1"/>
</dbReference>
<comment type="catalytic activity">
    <reaction evidence="6">
        <text>arsenic triglutathione + [thioredoxin]-dithiol + S-adenosyl-L-methionine + 2 H2O = methylarsonous acid + [thioredoxin]-disulfide + 3 glutathione + S-adenosyl-L-homocysteine + H(+)</text>
        <dbReference type="Rhea" id="RHEA:69460"/>
        <dbReference type="Rhea" id="RHEA-COMP:10698"/>
        <dbReference type="Rhea" id="RHEA-COMP:10700"/>
        <dbReference type="ChEBI" id="CHEBI:15377"/>
        <dbReference type="ChEBI" id="CHEBI:15378"/>
        <dbReference type="ChEBI" id="CHEBI:17826"/>
        <dbReference type="ChEBI" id="CHEBI:29950"/>
        <dbReference type="ChEBI" id="CHEBI:50058"/>
        <dbReference type="ChEBI" id="CHEBI:57856"/>
        <dbReference type="ChEBI" id="CHEBI:57925"/>
        <dbReference type="ChEBI" id="CHEBI:59789"/>
        <dbReference type="ChEBI" id="CHEBI:183640"/>
        <dbReference type="EC" id="2.1.1.137"/>
    </reaction>
</comment>
<dbReference type="SUPFAM" id="SSF55729">
    <property type="entry name" value="Acyl-CoA N-acyltransferases (Nat)"/>
    <property type="match status" value="1"/>
</dbReference>
<evidence type="ECO:0000256" key="9">
    <source>
        <dbReference type="SAM" id="MobiDB-lite"/>
    </source>
</evidence>
<gene>
    <name evidence="11" type="ORF">J4557_17735</name>
</gene>
<keyword evidence="1" id="KW-0808">Transferase</keyword>
<evidence type="ECO:0000256" key="6">
    <source>
        <dbReference type="ARBA" id="ARBA00047941"/>
    </source>
</evidence>
<comment type="similarity">
    <text evidence="3">Belongs to the methyltransferase superfamily. Arsenite methyltransferase family.</text>
</comment>
<dbReference type="Proteomes" id="UP000666915">
    <property type="component" value="Unassembled WGS sequence"/>
</dbReference>
<comment type="catalytic activity">
    <reaction evidence="8">
        <text>arsenic triglutathione + 3 [thioredoxin]-dithiol + 3 S-adenosyl-L-methionine = trimethylarsine + 3 [thioredoxin]-disulfide + 3 glutathione + 3 S-adenosyl-L-homocysteine + 3 H(+)</text>
        <dbReference type="Rhea" id="RHEA:69432"/>
        <dbReference type="Rhea" id="RHEA-COMP:10698"/>
        <dbReference type="Rhea" id="RHEA-COMP:10700"/>
        <dbReference type="ChEBI" id="CHEBI:15378"/>
        <dbReference type="ChEBI" id="CHEBI:27130"/>
        <dbReference type="ChEBI" id="CHEBI:29950"/>
        <dbReference type="ChEBI" id="CHEBI:50058"/>
        <dbReference type="ChEBI" id="CHEBI:57856"/>
        <dbReference type="ChEBI" id="CHEBI:57925"/>
        <dbReference type="ChEBI" id="CHEBI:59789"/>
        <dbReference type="ChEBI" id="CHEBI:183640"/>
        <dbReference type="EC" id="2.1.1.137"/>
    </reaction>
</comment>
<dbReference type="InterPro" id="IPR025714">
    <property type="entry name" value="Methyltranfer_dom"/>
</dbReference>
<comment type="catalytic activity">
    <reaction evidence="7">
        <text>arsenic triglutathione + 2 [thioredoxin]-dithiol + 2 S-adenosyl-L-methionine + H2O = dimethylarsinous acid + 2 [thioredoxin]-disulfide + 3 glutathione + 2 S-adenosyl-L-homocysteine + 2 H(+)</text>
        <dbReference type="Rhea" id="RHEA:69464"/>
        <dbReference type="Rhea" id="RHEA-COMP:10698"/>
        <dbReference type="Rhea" id="RHEA-COMP:10700"/>
        <dbReference type="ChEBI" id="CHEBI:15377"/>
        <dbReference type="ChEBI" id="CHEBI:15378"/>
        <dbReference type="ChEBI" id="CHEBI:23808"/>
        <dbReference type="ChEBI" id="CHEBI:29950"/>
        <dbReference type="ChEBI" id="CHEBI:50058"/>
        <dbReference type="ChEBI" id="CHEBI:57856"/>
        <dbReference type="ChEBI" id="CHEBI:57925"/>
        <dbReference type="ChEBI" id="CHEBI:59789"/>
        <dbReference type="ChEBI" id="CHEBI:183640"/>
        <dbReference type="EC" id="2.1.1.137"/>
    </reaction>
</comment>
<dbReference type="InterPro" id="IPR000182">
    <property type="entry name" value="GNAT_dom"/>
</dbReference>
<feature type="compositionally biased region" description="Polar residues" evidence="9">
    <location>
        <begin position="426"/>
        <end position="442"/>
    </location>
</feature>
<dbReference type="CDD" id="cd02440">
    <property type="entry name" value="AdoMet_MTases"/>
    <property type="match status" value="1"/>
</dbReference>
<dbReference type="PANTHER" id="PTHR43675:SF8">
    <property type="entry name" value="ARSENITE METHYLTRANSFERASE"/>
    <property type="match status" value="1"/>
</dbReference>
<dbReference type="Pfam" id="PF00583">
    <property type="entry name" value="Acetyltransf_1"/>
    <property type="match status" value="1"/>
</dbReference>
<evidence type="ECO:0000313" key="11">
    <source>
        <dbReference type="EMBL" id="MBO2439368.1"/>
    </source>
</evidence>
<keyword evidence="12" id="KW-1185">Reference proteome</keyword>
<sequence length="442" mass="45889">MPDSGTGGTPATDAIIARYSARARAALAGDAPRNDGGDGDSCFGAAAYRAEDEVPEAALRASLGCGNPLAVADLRPGETVLDLGSGGGLDVLLSARRVGPSGTAYGLDASEDMLALARANAGKAGVGNARFLHGRIEHVPLDDATVDVVISNCVINLAADKARVLAEAFRVLRPGGRFGVSDIVAEAGLDPGMRAAVEKDAGCPAGTLTVEEYRRHLLAAGFTTATVTANHQAAPGLHSAIVQAAKPASPPGTLIRPMRSEDAARVLEIYQAGLDTGDASFETSAPSWERFDRARLPGHRYVITDAETGTVLGWIAASAVSDRCVYAGVVEHSVYVHPGHHGRGLASALLRAFIDSTETAGIWTVQSGVFPDNAASLRLHARAGFRTVGTRERIGRHHGRWRDVVLLERRSPDRADACTAAGGQGSRSTTPLPVETSSGTET</sequence>
<dbReference type="CDD" id="cd04301">
    <property type="entry name" value="NAT_SF"/>
    <property type="match status" value="1"/>
</dbReference>
<reference evidence="11 12" key="1">
    <citation type="submission" date="2021-03" db="EMBL/GenBank/DDBJ databases">
        <authorList>
            <person name="Kanchanasin P."/>
            <person name="Saeng-In P."/>
            <person name="Phongsopitanun W."/>
            <person name="Yuki M."/>
            <person name="Kudo T."/>
            <person name="Ohkuma M."/>
            <person name="Tanasupawat S."/>
        </authorList>
    </citation>
    <scope>NUCLEOTIDE SEQUENCE [LARGE SCALE GENOMIC DNA]</scope>
    <source>
        <strain evidence="11 12">L46</strain>
    </source>
</reference>
<dbReference type="Gene3D" id="3.40.630.30">
    <property type="match status" value="1"/>
</dbReference>
<evidence type="ECO:0000256" key="7">
    <source>
        <dbReference type="ARBA" id="ARBA00047943"/>
    </source>
</evidence>
<evidence type="ECO:0000256" key="4">
    <source>
        <dbReference type="ARBA" id="ARBA00034521"/>
    </source>
</evidence>
<name>A0ABS3QZE4_9ACTN</name>
<dbReference type="SUPFAM" id="SSF53335">
    <property type="entry name" value="S-adenosyl-L-methionine-dependent methyltransferases"/>
    <property type="match status" value="1"/>
</dbReference>
<evidence type="ECO:0000256" key="3">
    <source>
        <dbReference type="ARBA" id="ARBA00034487"/>
    </source>
</evidence>
<comment type="caution">
    <text evidence="11">The sequence shown here is derived from an EMBL/GenBank/DDBJ whole genome shotgun (WGS) entry which is preliminary data.</text>
</comment>
<accession>A0ABS3QZE4</accession>
<dbReference type="PANTHER" id="PTHR43675">
    <property type="entry name" value="ARSENITE METHYLTRANSFERASE"/>
    <property type="match status" value="1"/>
</dbReference>
<evidence type="ECO:0000256" key="2">
    <source>
        <dbReference type="ARBA" id="ARBA00022691"/>
    </source>
</evidence>
<keyword evidence="2" id="KW-0949">S-adenosyl-L-methionine</keyword>
<dbReference type="RefSeq" id="WP_208267745.1">
    <property type="nucleotide sequence ID" value="NZ_BAAAGM010000033.1"/>
</dbReference>
<evidence type="ECO:0000313" key="12">
    <source>
        <dbReference type="Proteomes" id="UP000666915"/>
    </source>
</evidence>
<feature type="domain" description="N-acetyltransferase" evidence="10">
    <location>
        <begin position="253"/>
        <end position="408"/>
    </location>
</feature>
<dbReference type="PROSITE" id="PS51186">
    <property type="entry name" value="GNAT"/>
    <property type="match status" value="1"/>
</dbReference>
<organism evidence="11 12">
    <name type="scientific">Actinomadura nitritigenes</name>
    <dbReference type="NCBI Taxonomy" id="134602"/>
    <lineage>
        <taxon>Bacteria</taxon>
        <taxon>Bacillati</taxon>
        <taxon>Actinomycetota</taxon>
        <taxon>Actinomycetes</taxon>
        <taxon>Streptosporangiales</taxon>
        <taxon>Thermomonosporaceae</taxon>
        <taxon>Actinomadura</taxon>
    </lineage>
</organism>
<dbReference type="EMBL" id="JAGEOK010000010">
    <property type="protein sequence ID" value="MBO2439368.1"/>
    <property type="molecule type" value="Genomic_DNA"/>
</dbReference>
<dbReference type="InterPro" id="IPR016181">
    <property type="entry name" value="Acyl_CoA_acyltransferase"/>
</dbReference>
<evidence type="ECO:0000256" key="5">
    <source>
        <dbReference type="ARBA" id="ARBA00034545"/>
    </source>
</evidence>
<evidence type="ECO:0000256" key="8">
    <source>
        <dbReference type="ARBA" id="ARBA00048428"/>
    </source>
</evidence>
<evidence type="ECO:0000259" key="10">
    <source>
        <dbReference type="PROSITE" id="PS51186"/>
    </source>
</evidence>
<evidence type="ECO:0000256" key="1">
    <source>
        <dbReference type="ARBA" id="ARBA00022679"/>
    </source>
</evidence>
<feature type="region of interest" description="Disordered" evidence="9">
    <location>
        <begin position="415"/>
        <end position="442"/>
    </location>
</feature>
<dbReference type="EC" id="2.1.1.137" evidence="4"/>